<evidence type="ECO:0000256" key="1">
    <source>
        <dbReference type="SAM" id="SignalP"/>
    </source>
</evidence>
<feature type="chain" id="PRO_5011700793" description="DUF3604 domain-containing protein" evidence="1">
    <location>
        <begin position="27"/>
        <end position="658"/>
    </location>
</feature>
<evidence type="ECO:0000313" key="3">
    <source>
        <dbReference type="Proteomes" id="UP000199071"/>
    </source>
</evidence>
<dbReference type="InterPro" id="IPR022028">
    <property type="entry name" value="DUF3604"/>
</dbReference>
<sequence>MAKTLAIRLLGTLLFAGGAGFGFSTAAVSQTESDSGGVGISGTLDKETADKVFDTPRAYSPYADRNFPTRPFFGDTHLHTSFSMDAGAFGARLTPRDAYRFARGEQLMASSGQPVKLSRPLDFLVVADHSDNMGFFPDLFAGKANILADPTGRKWYDLINSGQGGQAAIEIITAFSHNAFPKAIEYLPGTQPYRNAWQETIDAAETYNEPGTFTAFIGYEWTSNSGGNNLHRNIIFRDNGDKASLVEPFTVLEPLGSDNPVDLWKWMAAYEEKFNGSVLAIAHNGNLSNGLMFPVVEAFGKDLDADYAKTRAKWERLYETTQTKGTGESHPFLSPNDEFADFELWDKGNLDGSVAKTPEMLEFEYARSAFKNGLKLAGTLGTNPYKFGLVGSSDAHTGLAAMGEDNFFGKTTPQEPSPERISATFVDNPKTGVKIMDWEVGASGYAAVWATDNSRGAIWDAMQRKEAYATTGPRMIVRFFGGWDFTADDATSRLPAETGYQKGVPMGGDLSNAPEGKAPTFLIAALKDPIGANLDRYQIVKGWLDAQGELHEKVYDVAWSGDREPGADGKVPAVGSTVDLTTATWSNSIGAPELISVWTDPDFDPAQAAFYYGRVLEIPTPRWTAYDTVRFGVEALPGTTMELQERAYTSPIWYTPAG</sequence>
<dbReference type="Pfam" id="PF12228">
    <property type="entry name" value="DUF3604"/>
    <property type="match status" value="1"/>
</dbReference>
<feature type="signal peptide" evidence="1">
    <location>
        <begin position="1"/>
        <end position="26"/>
    </location>
</feature>
<keyword evidence="1" id="KW-0732">Signal</keyword>
<organism evidence="2 3">
    <name type="scientific">Bauldia litoralis</name>
    <dbReference type="NCBI Taxonomy" id="665467"/>
    <lineage>
        <taxon>Bacteria</taxon>
        <taxon>Pseudomonadati</taxon>
        <taxon>Pseudomonadota</taxon>
        <taxon>Alphaproteobacteria</taxon>
        <taxon>Hyphomicrobiales</taxon>
        <taxon>Kaistiaceae</taxon>
        <taxon>Bauldia</taxon>
    </lineage>
</organism>
<dbReference type="STRING" id="665467.SAMN02982931_04395"/>
<protein>
    <recommendedName>
        <fullName evidence="4">DUF3604 domain-containing protein</fullName>
    </recommendedName>
</protein>
<dbReference type="Proteomes" id="UP000199071">
    <property type="component" value="Unassembled WGS sequence"/>
</dbReference>
<evidence type="ECO:0008006" key="4">
    <source>
        <dbReference type="Google" id="ProtNLM"/>
    </source>
</evidence>
<dbReference type="OrthoDB" id="543560at2"/>
<name>A0A1G6ED14_9HYPH</name>
<dbReference type="AlphaFoldDB" id="A0A1G6ED14"/>
<dbReference type="EMBL" id="FMXQ01000011">
    <property type="protein sequence ID" value="SDB55238.1"/>
    <property type="molecule type" value="Genomic_DNA"/>
</dbReference>
<keyword evidence="3" id="KW-1185">Reference proteome</keyword>
<proteinExistence type="predicted"/>
<evidence type="ECO:0000313" key="2">
    <source>
        <dbReference type="EMBL" id="SDB55238.1"/>
    </source>
</evidence>
<accession>A0A1G6ED14</accession>
<dbReference type="RefSeq" id="WP_090880257.1">
    <property type="nucleotide sequence ID" value="NZ_FMXQ01000011.1"/>
</dbReference>
<gene>
    <name evidence="2" type="ORF">SAMN02982931_04395</name>
</gene>
<dbReference type="Gene3D" id="3.20.20.140">
    <property type="entry name" value="Metal-dependent hydrolases"/>
    <property type="match status" value="1"/>
</dbReference>
<reference evidence="2 3" key="1">
    <citation type="submission" date="2016-10" db="EMBL/GenBank/DDBJ databases">
        <authorList>
            <person name="de Groot N.N."/>
        </authorList>
    </citation>
    <scope>NUCLEOTIDE SEQUENCE [LARGE SCALE GENOMIC DNA]</scope>
    <source>
        <strain evidence="2 3">ATCC 35022</strain>
    </source>
</reference>